<name>A0ABS1TH07_9CLOT</name>
<gene>
    <name evidence="2" type="ORF">JK636_18065</name>
</gene>
<organism evidence="2 3">
    <name type="scientific">Clostridium rhizosphaerae</name>
    <dbReference type="NCBI Taxonomy" id="2803861"/>
    <lineage>
        <taxon>Bacteria</taxon>
        <taxon>Bacillati</taxon>
        <taxon>Bacillota</taxon>
        <taxon>Clostridia</taxon>
        <taxon>Eubacteriales</taxon>
        <taxon>Clostridiaceae</taxon>
        <taxon>Clostridium</taxon>
    </lineage>
</organism>
<dbReference type="Proteomes" id="UP000632377">
    <property type="component" value="Unassembled WGS sequence"/>
</dbReference>
<dbReference type="RefSeq" id="WP_202750360.1">
    <property type="nucleotide sequence ID" value="NZ_JAESWC010000014.1"/>
</dbReference>
<reference evidence="2 3" key="1">
    <citation type="submission" date="2021-01" db="EMBL/GenBank/DDBJ databases">
        <title>Genome public.</title>
        <authorList>
            <person name="Liu C."/>
            <person name="Sun Q."/>
        </authorList>
    </citation>
    <scope>NUCLEOTIDE SEQUENCE [LARGE SCALE GENOMIC DNA]</scope>
    <source>
        <strain evidence="2 3">YIM B02515</strain>
    </source>
</reference>
<protein>
    <submittedName>
        <fullName evidence="2">Uncharacterized protein</fullName>
    </submittedName>
</protein>
<keyword evidence="1" id="KW-0472">Membrane</keyword>
<sequence>MKKFYYICLKLLWYFLITVIATTYKQNYGWLFLVVCAIILAVGDAVLSRLFKK</sequence>
<dbReference type="EMBL" id="JAESWC010000014">
    <property type="protein sequence ID" value="MBL4937624.1"/>
    <property type="molecule type" value="Genomic_DNA"/>
</dbReference>
<feature type="transmembrane region" description="Helical" evidence="1">
    <location>
        <begin position="30"/>
        <end position="51"/>
    </location>
</feature>
<comment type="caution">
    <text evidence="2">The sequence shown here is derived from an EMBL/GenBank/DDBJ whole genome shotgun (WGS) entry which is preliminary data.</text>
</comment>
<accession>A0ABS1TH07</accession>
<evidence type="ECO:0000313" key="3">
    <source>
        <dbReference type="Proteomes" id="UP000632377"/>
    </source>
</evidence>
<keyword evidence="3" id="KW-1185">Reference proteome</keyword>
<evidence type="ECO:0000256" key="1">
    <source>
        <dbReference type="SAM" id="Phobius"/>
    </source>
</evidence>
<evidence type="ECO:0000313" key="2">
    <source>
        <dbReference type="EMBL" id="MBL4937624.1"/>
    </source>
</evidence>
<keyword evidence="1" id="KW-0812">Transmembrane</keyword>
<proteinExistence type="predicted"/>
<feature type="transmembrane region" description="Helical" evidence="1">
    <location>
        <begin position="7"/>
        <end position="24"/>
    </location>
</feature>
<keyword evidence="1" id="KW-1133">Transmembrane helix</keyword>